<gene>
    <name evidence="1" type="ORF">BLSS_0398</name>
</gene>
<sequence>MTIRPDLFMWFLTYAGRADVVVDNDKGEMR</sequence>
<accession>A0A087BRQ9</accession>
<reference evidence="1 2" key="1">
    <citation type="submission" date="2014-03" db="EMBL/GenBank/DDBJ databases">
        <title>Genomics of Bifidobacteria.</title>
        <authorList>
            <person name="Ventura M."/>
            <person name="Milani C."/>
            <person name="Lugli G.A."/>
        </authorList>
    </citation>
    <scope>NUCLEOTIDE SEQUENCE [LARGE SCALE GENOMIC DNA]</scope>
    <source>
        <strain evidence="1 2">LMG 21814</strain>
    </source>
</reference>
<protein>
    <submittedName>
        <fullName evidence="1">Uncharacterized protein</fullName>
    </submittedName>
</protein>
<name>A0A087BRQ9_BIFLN</name>
<dbReference type="AlphaFoldDB" id="A0A087BRQ9"/>
<dbReference type="Proteomes" id="UP000029024">
    <property type="component" value="Unassembled WGS sequence"/>
</dbReference>
<comment type="caution">
    <text evidence="1">The sequence shown here is derived from an EMBL/GenBank/DDBJ whole genome shotgun (WGS) entry which is preliminary data.</text>
</comment>
<evidence type="ECO:0000313" key="1">
    <source>
        <dbReference type="EMBL" id="KFI73709.1"/>
    </source>
</evidence>
<evidence type="ECO:0000313" key="2">
    <source>
        <dbReference type="Proteomes" id="UP000029024"/>
    </source>
</evidence>
<dbReference type="EMBL" id="JGZA01000001">
    <property type="protein sequence ID" value="KFI73709.1"/>
    <property type="molecule type" value="Genomic_DNA"/>
</dbReference>
<organism evidence="1 2">
    <name type="scientific">Bifidobacterium longum subsp. suis</name>
    <dbReference type="NCBI Taxonomy" id="1695"/>
    <lineage>
        <taxon>Bacteria</taxon>
        <taxon>Bacillati</taxon>
        <taxon>Actinomycetota</taxon>
        <taxon>Actinomycetes</taxon>
        <taxon>Bifidobacteriales</taxon>
        <taxon>Bifidobacteriaceae</taxon>
        <taxon>Bifidobacterium</taxon>
    </lineage>
</organism>
<proteinExistence type="predicted"/>